<dbReference type="GO" id="GO:0038166">
    <property type="term" value="P:angiotensin-activated signaling pathway"/>
    <property type="evidence" value="ECO:0007669"/>
    <property type="project" value="InterPro"/>
</dbReference>
<protein>
    <submittedName>
        <fullName evidence="5">Uncharacterized protein</fullName>
    </submittedName>
</protein>
<evidence type="ECO:0000256" key="4">
    <source>
        <dbReference type="ARBA" id="ARBA00023136"/>
    </source>
</evidence>
<evidence type="ECO:0000313" key="5">
    <source>
        <dbReference type="Ensembl" id="ENSMUNP00000027119.1"/>
    </source>
</evidence>
<keyword evidence="3" id="KW-1133">Transmembrane helix</keyword>
<dbReference type="PANTHER" id="PTHR16521">
    <property type="entry name" value="TYPE-1 ANGIOTENSIN II RECEPTOR-ASSOCIATED PROTEIN"/>
    <property type="match status" value="1"/>
</dbReference>
<dbReference type="GO" id="GO:0005886">
    <property type="term" value="C:plasma membrane"/>
    <property type="evidence" value="ECO:0007669"/>
    <property type="project" value="TreeGrafter"/>
</dbReference>
<proteinExistence type="predicted"/>
<evidence type="ECO:0000313" key="6">
    <source>
        <dbReference type="Proteomes" id="UP000694405"/>
    </source>
</evidence>
<dbReference type="GO" id="GO:0008217">
    <property type="term" value="P:regulation of blood pressure"/>
    <property type="evidence" value="ECO:0007669"/>
    <property type="project" value="TreeGrafter"/>
</dbReference>
<keyword evidence="6" id="KW-1185">Reference proteome</keyword>
<dbReference type="AlphaFoldDB" id="A0A8V5HEC5"/>
<evidence type="ECO:0000256" key="3">
    <source>
        <dbReference type="ARBA" id="ARBA00022989"/>
    </source>
</evidence>
<dbReference type="SMART" id="SM00805">
    <property type="entry name" value="AGTRAP"/>
    <property type="match status" value="1"/>
</dbReference>
<keyword evidence="4" id="KW-0472">Membrane</keyword>
<keyword evidence="2" id="KW-0812">Transmembrane</keyword>
<dbReference type="Pfam" id="PF06396">
    <property type="entry name" value="AGTRAP"/>
    <property type="match status" value="1"/>
</dbReference>
<evidence type="ECO:0000256" key="1">
    <source>
        <dbReference type="ARBA" id="ARBA00004141"/>
    </source>
</evidence>
<sequence length="175" mass="19587">MWAGFFFVLFGRGCMNHIFPASYAWGNFSVFAVGIWAIVQRDSLDAIMMFLTGLLLTVLTDIIHISIFYPPNNYLTDAKRFSIGMAIFSLLLKPLSCYLVYRMYRERGGEYKGAVAGCSESQSALPSMPSASSCWGSCQGLFAVWEFTLAKSAAWCNYLFASLRRLFRKRGGITA</sequence>
<dbReference type="Ensembl" id="ENSMUNT00000035449.1">
    <property type="protein sequence ID" value="ENSMUNP00000027119.1"/>
    <property type="gene ID" value="ENSMUNG00000019169.1"/>
</dbReference>
<organism evidence="5 6">
    <name type="scientific">Melopsittacus undulatus</name>
    <name type="common">Budgerigar</name>
    <name type="synonym">Psittacus undulatus</name>
    <dbReference type="NCBI Taxonomy" id="13146"/>
    <lineage>
        <taxon>Eukaryota</taxon>
        <taxon>Metazoa</taxon>
        <taxon>Chordata</taxon>
        <taxon>Craniata</taxon>
        <taxon>Vertebrata</taxon>
        <taxon>Euteleostomi</taxon>
        <taxon>Archelosauria</taxon>
        <taxon>Archosauria</taxon>
        <taxon>Dinosauria</taxon>
        <taxon>Saurischia</taxon>
        <taxon>Theropoda</taxon>
        <taxon>Coelurosauria</taxon>
        <taxon>Aves</taxon>
        <taxon>Neognathae</taxon>
        <taxon>Neoaves</taxon>
        <taxon>Telluraves</taxon>
        <taxon>Australaves</taxon>
        <taxon>Psittaciformes</taxon>
        <taxon>Psittaculidae</taxon>
        <taxon>Melopsittacus</taxon>
    </lineage>
</organism>
<dbReference type="Proteomes" id="UP000694405">
    <property type="component" value="Chromosome 12"/>
</dbReference>
<reference evidence="5" key="2">
    <citation type="submission" date="2025-08" db="UniProtKB">
        <authorList>
            <consortium name="Ensembl"/>
        </authorList>
    </citation>
    <scope>IDENTIFICATION</scope>
</reference>
<dbReference type="PANTHER" id="PTHR16521:SF3">
    <property type="entry name" value="TYPE-1 ANGIOTENSIN II RECEPTOR-ASSOCIATED PROTEIN"/>
    <property type="match status" value="1"/>
</dbReference>
<name>A0A8V5HEC5_MELUD</name>
<dbReference type="InterPro" id="IPR009436">
    <property type="entry name" value="AGTRAP"/>
</dbReference>
<comment type="subcellular location">
    <subcellularLocation>
        <location evidence="1">Membrane</location>
        <topology evidence="1">Multi-pass membrane protein</topology>
    </subcellularLocation>
</comment>
<accession>A0A8V5HEC5</accession>
<reference evidence="5" key="3">
    <citation type="submission" date="2025-09" db="UniProtKB">
        <authorList>
            <consortium name="Ensembl"/>
        </authorList>
    </citation>
    <scope>IDENTIFICATION</scope>
</reference>
<evidence type="ECO:0000256" key="2">
    <source>
        <dbReference type="ARBA" id="ARBA00022692"/>
    </source>
</evidence>
<reference evidence="5" key="1">
    <citation type="submission" date="2020-03" db="EMBL/GenBank/DDBJ databases">
        <title>Melopsittacus undulatus (budgerigar) genome, bMelUnd1, maternal haplotype with Z.</title>
        <authorList>
            <person name="Gedman G."/>
            <person name="Mountcastle J."/>
            <person name="Haase B."/>
            <person name="Formenti G."/>
            <person name="Wright T."/>
            <person name="Apodaca J."/>
            <person name="Pelan S."/>
            <person name="Chow W."/>
            <person name="Rhie A."/>
            <person name="Howe K."/>
            <person name="Fedrigo O."/>
            <person name="Jarvis E.D."/>
        </authorList>
    </citation>
    <scope>NUCLEOTIDE SEQUENCE [LARGE SCALE GENOMIC DNA]</scope>
</reference>